<evidence type="ECO:0000256" key="2">
    <source>
        <dbReference type="ARBA" id="ARBA00022741"/>
    </source>
</evidence>
<dbReference type="AlphaFoldDB" id="A0A9D2BLG6"/>
<keyword evidence="1" id="KW-0540">Nuclease</keyword>
<evidence type="ECO:0000256" key="8">
    <source>
        <dbReference type="ARBA" id="ARBA00023125"/>
    </source>
</evidence>
<dbReference type="Proteomes" id="UP000886724">
    <property type="component" value="Unassembled WGS sequence"/>
</dbReference>
<evidence type="ECO:0000256" key="7">
    <source>
        <dbReference type="ARBA" id="ARBA00022840"/>
    </source>
</evidence>
<dbReference type="GO" id="GO:0005524">
    <property type="term" value="F:ATP binding"/>
    <property type="evidence" value="ECO:0007669"/>
    <property type="project" value="UniProtKB-KW"/>
</dbReference>
<reference evidence="11" key="1">
    <citation type="journal article" date="2021" name="PeerJ">
        <title>Extensive microbial diversity within the chicken gut microbiome revealed by metagenomics and culture.</title>
        <authorList>
            <person name="Gilroy R."/>
            <person name="Ravi A."/>
            <person name="Getino M."/>
            <person name="Pursley I."/>
            <person name="Horton D.L."/>
            <person name="Alikhan N.F."/>
            <person name="Baker D."/>
            <person name="Gharbi K."/>
            <person name="Hall N."/>
            <person name="Watson M."/>
            <person name="Adriaenssens E.M."/>
            <person name="Foster-Nyarko E."/>
            <person name="Jarju S."/>
            <person name="Secka A."/>
            <person name="Antonio M."/>
            <person name="Oren A."/>
            <person name="Chaudhuri R.R."/>
            <person name="La Ragione R."/>
            <person name="Hildebrand F."/>
            <person name="Pallen M.J."/>
        </authorList>
    </citation>
    <scope>NUCLEOTIDE SEQUENCE</scope>
    <source>
        <strain evidence="11">ChiGjej1B1-14440</strain>
    </source>
</reference>
<evidence type="ECO:0000256" key="9">
    <source>
        <dbReference type="ARBA" id="ARBA00023204"/>
    </source>
</evidence>
<organism evidence="11 12">
    <name type="scientific">Candidatus Erysipelatoclostridium merdavium</name>
    <dbReference type="NCBI Taxonomy" id="2838566"/>
    <lineage>
        <taxon>Bacteria</taxon>
        <taxon>Bacillati</taxon>
        <taxon>Bacillota</taxon>
        <taxon>Erysipelotrichia</taxon>
        <taxon>Erysipelotrichales</taxon>
        <taxon>Erysipelotrichales incertae sedis</taxon>
    </lineage>
</organism>
<accession>A0A9D2BLG6</accession>
<feature type="domain" description="PD-(D/E)XK endonuclease-like" evidence="10">
    <location>
        <begin position="615"/>
        <end position="931"/>
    </location>
</feature>
<evidence type="ECO:0000259" key="10">
    <source>
        <dbReference type="Pfam" id="PF12705"/>
    </source>
</evidence>
<dbReference type="Gene3D" id="3.90.320.10">
    <property type="match status" value="1"/>
</dbReference>
<keyword evidence="3" id="KW-0227">DNA damage</keyword>
<reference evidence="11" key="2">
    <citation type="submission" date="2021-04" db="EMBL/GenBank/DDBJ databases">
        <authorList>
            <person name="Gilroy R."/>
        </authorList>
    </citation>
    <scope>NUCLEOTIDE SEQUENCE</scope>
    <source>
        <strain evidence="11">ChiGjej1B1-14440</strain>
    </source>
</reference>
<dbReference type="EMBL" id="DXET01000020">
    <property type="protein sequence ID" value="HIX80486.1"/>
    <property type="molecule type" value="Genomic_DNA"/>
</dbReference>
<evidence type="ECO:0000313" key="11">
    <source>
        <dbReference type="EMBL" id="HIX80486.1"/>
    </source>
</evidence>
<dbReference type="InterPro" id="IPR011604">
    <property type="entry name" value="PDDEXK-like_dom_sf"/>
</dbReference>
<dbReference type="SUPFAM" id="SSF52540">
    <property type="entry name" value="P-loop containing nucleoside triphosphate hydrolases"/>
    <property type="match status" value="1"/>
</dbReference>
<dbReference type="InterPro" id="IPR011335">
    <property type="entry name" value="Restrct_endonuc-II-like"/>
</dbReference>
<evidence type="ECO:0000256" key="1">
    <source>
        <dbReference type="ARBA" id="ARBA00022722"/>
    </source>
</evidence>
<keyword evidence="8" id="KW-0238">DNA-binding</keyword>
<dbReference type="GO" id="GO:0003677">
    <property type="term" value="F:DNA binding"/>
    <property type="evidence" value="ECO:0007669"/>
    <property type="project" value="UniProtKB-KW"/>
</dbReference>
<dbReference type="Pfam" id="PF12705">
    <property type="entry name" value="PDDEXK_1"/>
    <property type="match status" value="1"/>
</dbReference>
<name>A0A9D2BLG6_9FIRM</name>
<keyword evidence="2" id="KW-0547">Nucleotide-binding</keyword>
<proteinExistence type="predicted"/>
<keyword evidence="6" id="KW-0269">Exonuclease</keyword>
<keyword evidence="7" id="KW-0067">ATP-binding</keyword>
<dbReference type="GO" id="GO:0004386">
    <property type="term" value="F:helicase activity"/>
    <property type="evidence" value="ECO:0007669"/>
    <property type="project" value="UniProtKB-KW"/>
</dbReference>
<evidence type="ECO:0000313" key="12">
    <source>
        <dbReference type="Proteomes" id="UP000886724"/>
    </source>
</evidence>
<keyword evidence="4" id="KW-0378">Hydrolase</keyword>
<dbReference type="GO" id="GO:0004527">
    <property type="term" value="F:exonuclease activity"/>
    <property type="evidence" value="ECO:0007669"/>
    <property type="project" value="UniProtKB-KW"/>
</dbReference>
<evidence type="ECO:0000256" key="4">
    <source>
        <dbReference type="ARBA" id="ARBA00022801"/>
    </source>
</evidence>
<evidence type="ECO:0000256" key="5">
    <source>
        <dbReference type="ARBA" id="ARBA00022806"/>
    </source>
</evidence>
<comment type="caution">
    <text evidence="11">The sequence shown here is derived from an EMBL/GenBank/DDBJ whole genome shotgun (WGS) entry which is preliminary data.</text>
</comment>
<gene>
    <name evidence="11" type="ORF">H9980_00715</name>
</gene>
<evidence type="ECO:0000256" key="6">
    <source>
        <dbReference type="ARBA" id="ARBA00022839"/>
    </source>
</evidence>
<dbReference type="InterPro" id="IPR027417">
    <property type="entry name" value="P-loop_NTPase"/>
</dbReference>
<dbReference type="GO" id="GO:0006281">
    <property type="term" value="P:DNA repair"/>
    <property type="evidence" value="ECO:0007669"/>
    <property type="project" value="UniProtKB-KW"/>
</dbReference>
<keyword evidence="9" id="KW-0234">DNA repair</keyword>
<dbReference type="InterPro" id="IPR038726">
    <property type="entry name" value="PDDEXK_AddAB-type"/>
</dbReference>
<sequence length="959" mass="112805">MKTISGLNYTLKIKELIKNTINEAQKNIFDNYYFIVDDPLFFEEAFFKYTDTLFNIRIITYNTLINNLLNHYQIYNQQKLSKLETILMIKQIIETNNYIFNTNNKMELIPEIINILELFYLEELDNPDIETLPDLSKQKITTIIDIYKQFKLATPKDKCFQYEDLLFNHFNDSLKNNHYCFITEKIFTKHRYRLINQLASISDVTILMNNSDDNRDLNKPFINYYDKDNDIIKDDDLYLNHLNTYTFSLQAPKFNDQSPLYKIAQTTPKAEIESVILNIYQDIVDNQTHYHDYAIYYPNHEYKMLLINTLEQFNIPHNLNKSLIFKEMNACLSFLKYKINKQKDDLLDLLDSRMLKKFNDLNYLDRIKKNYLENNVLDDPFSNYDFNQCVTLNDYVKIMLEFIDQEMITNENVITLINYFKEFQSTQEFSLSDFYILIKKTKPELKEDKKPCNDHLYLLNYDQCYSGILDCKKIYLTGVNETVVPLQFKDTGILLDQDLKSLKLPDLSYQIGSNQNNILKALNSNNNYLVISFANASIDGQPLLKSSLYNQLNNMFDIKNIDISKDYLHQSLKKNLYLKGQQDSKQTALNTMIDKYIQSRNQPGTLTTPLFSNYLSASKLETYNGCPYKYYNQYGLKLYPFKKPSFQTNEIGSIVHYVLEKTKELFNQPVIDVDTLPDIIEKYVNKYIDNNELNDRLNDYNNIYIIKTVKQDLLNTIIVLNQQLQASDFEIVGSEIEIKRKYPDFNFTGIVDRVDQSDNYLKIIDYKSSNKDLDISLAIQGFNIQMLLYLDTLASKQQLDLGGLLYFNTKKRILASSLKITEEESSENFFKQYRMNGYVNEEVVTRIDNEFERNSNIIKARYVKKDDCYKGNILSSFALKRLIDYVTGHIEKLYDSLSHGNIQIAPKGSDDPAIFTKVNPCTYCNYRAICNFDVFYNEYTLVNNENLEYLIKEGEDNAN</sequence>
<protein>
    <submittedName>
        <fullName evidence="11">PD-(D/E)XK nuclease family protein</fullName>
    </submittedName>
</protein>
<keyword evidence="5" id="KW-0347">Helicase</keyword>
<evidence type="ECO:0000256" key="3">
    <source>
        <dbReference type="ARBA" id="ARBA00022763"/>
    </source>
</evidence>
<dbReference type="Gene3D" id="3.40.50.300">
    <property type="entry name" value="P-loop containing nucleotide triphosphate hydrolases"/>
    <property type="match status" value="1"/>
</dbReference>
<dbReference type="SUPFAM" id="SSF52980">
    <property type="entry name" value="Restriction endonuclease-like"/>
    <property type="match status" value="1"/>
</dbReference>